<feature type="transmembrane region" description="Helical" evidence="1">
    <location>
        <begin position="61"/>
        <end position="83"/>
    </location>
</feature>
<feature type="transmembrane region" description="Helical" evidence="1">
    <location>
        <begin position="36"/>
        <end position="54"/>
    </location>
</feature>
<feature type="transmembrane region" description="Helical" evidence="1">
    <location>
        <begin position="122"/>
        <end position="143"/>
    </location>
</feature>
<dbReference type="EMBL" id="PQFF01000224">
    <property type="protein sequence ID" value="RHZ72493.1"/>
    <property type="molecule type" value="Genomic_DNA"/>
</dbReference>
<feature type="transmembrane region" description="Helical" evidence="1">
    <location>
        <begin position="286"/>
        <end position="305"/>
    </location>
</feature>
<keyword evidence="1" id="KW-0812">Transmembrane</keyword>
<proteinExistence type="predicted"/>
<keyword evidence="1" id="KW-0472">Membrane</keyword>
<feature type="transmembrane region" description="Helical" evidence="1">
    <location>
        <begin position="233"/>
        <end position="255"/>
    </location>
</feature>
<feature type="transmembrane region" description="Helical" evidence="1">
    <location>
        <begin position="208"/>
        <end position="226"/>
    </location>
</feature>
<keyword evidence="4" id="KW-1185">Reference proteome</keyword>
<evidence type="ECO:0008006" key="5">
    <source>
        <dbReference type="Google" id="ProtNLM"/>
    </source>
</evidence>
<sequence>MLEKISKFLFFLTCLFPIVSARLPLSDMFNFEIKKYIPYIIVSTILLIAFMPIPQLKKVRIIISLTLNIFTLLIFPPLFFYTTQGFTKFTIVFIALNGSIIASIIITWLIYLCTKDVSITTIVTWILAVLLSLIFPPLFSYAIDDLSKLTIVVSAFDWAIIATIIITWLISRDGSRKMVASIIFTTLFTLIFIIFPPLFLYATESFNNVTIIFLILFEFFIFTILLTAFSNLIWCIIIPFLVGFSIAIYAIVVGIGTEVCFSVTIIVINLVLGFCLSCLQRTIIGSIIISYILGGIDFFIIFYALQNQVNPISLLLFWADLWTILFDIYTGIEKHKGEGERSEVIEAA</sequence>
<name>A0A397IHI7_9GLOM</name>
<evidence type="ECO:0000256" key="2">
    <source>
        <dbReference type="SAM" id="SignalP"/>
    </source>
</evidence>
<evidence type="ECO:0000256" key="1">
    <source>
        <dbReference type="SAM" id="Phobius"/>
    </source>
</evidence>
<feature type="transmembrane region" description="Helical" evidence="1">
    <location>
        <begin position="182"/>
        <end position="202"/>
    </location>
</feature>
<protein>
    <recommendedName>
        <fullName evidence="5">DUF4203 domain-containing protein</fullName>
    </recommendedName>
</protein>
<evidence type="ECO:0000313" key="4">
    <source>
        <dbReference type="Proteomes" id="UP000266861"/>
    </source>
</evidence>
<gene>
    <name evidence="3" type="ORF">Glove_242g67</name>
</gene>
<feature type="chain" id="PRO_5017235303" description="DUF4203 domain-containing protein" evidence="2">
    <location>
        <begin position="22"/>
        <end position="348"/>
    </location>
</feature>
<keyword evidence="2" id="KW-0732">Signal</keyword>
<feature type="transmembrane region" description="Helical" evidence="1">
    <location>
        <begin position="89"/>
        <end position="110"/>
    </location>
</feature>
<keyword evidence="1" id="KW-1133">Transmembrane helix</keyword>
<dbReference type="OrthoDB" id="2449676at2759"/>
<feature type="signal peptide" evidence="2">
    <location>
        <begin position="1"/>
        <end position="21"/>
    </location>
</feature>
<dbReference type="AlphaFoldDB" id="A0A397IHI7"/>
<comment type="caution">
    <text evidence="3">The sequence shown here is derived from an EMBL/GenBank/DDBJ whole genome shotgun (WGS) entry which is preliminary data.</text>
</comment>
<evidence type="ECO:0000313" key="3">
    <source>
        <dbReference type="EMBL" id="RHZ72493.1"/>
    </source>
</evidence>
<feature type="transmembrane region" description="Helical" evidence="1">
    <location>
        <begin position="261"/>
        <end position="279"/>
    </location>
</feature>
<accession>A0A397IHI7</accession>
<dbReference type="Proteomes" id="UP000266861">
    <property type="component" value="Unassembled WGS sequence"/>
</dbReference>
<reference evidence="3 4" key="1">
    <citation type="submission" date="2018-08" db="EMBL/GenBank/DDBJ databases">
        <title>Genome and evolution of the arbuscular mycorrhizal fungus Diversispora epigaea (formerly Glomus versiforme) and its bacterial endosymbionts.</title>
        <authorList>
            <person name="Sun X."/>
            <person name="Fei Z."/>
            <person name="Harrison M."/>
        </authorList>
    </citation>
    <scope>NUCLEOTIDE SEQUENCE [LARGE SCALE GENOMIC DNA]</scope>
    <source>
        <strain evidence="3 4">IT104</strain>
    </source>
</reference>
<feature type="transmembrane region" description="Helical" evidence="1">
    <location>
        <begin position="311"/>
        <end position="332"/>
    </location>
</feature>
<feature type="transmembrane region" description="Helical" evidence="1">
    <location>
        <begin position="149"/>
        <end position="170"/>
    </location>
</feature>
<organism evidence="3 4">
    <name type="scientific">Diversispora epigaea</name>
    <dbReference type="NCBI Taxonomy" id="1348612"/>
    <lineage>
        <taxon>Eukaryota</taxon>
        <taxon>Fungi</taxon>
        <taxon>Fungi incertae sedis</taxon>
        <taxon>Mucoromycota</taxon>
        <taxon>Glomeromycotina</taxon>
        <taxon>Glomeromycetes</taxon>
        <taxon>Diversisporales</taxon>
        <taxon>Diversisporaceae</taxon>
        <taxon>Diversispora</taxon>
    </lineage>
</organism>